<dbReference type="RefSeq" id="XP_024546426.1">
    <property type="nucleotide sequence ID" value="XM_024690657.1"/>
</dbReference>
<reference evidence="5 6" key="1">
    <citation type="journal article" date="2011" name="PLoS Genet.">
        <title>Genomic analysis of the necrotrophic fungal pathogens Sclerotinia sclerotiorum and Botrytis cinerea.</title>
        <authorList>
            <person name="Amselem J."/>
            <person name="Cuomo C.A."/>
            <person name="van Kan J.A."/>
            <person name="Viaud M."/>
            <person name="Benito E.P."/>
            <person name="Couloux A."/>
            <person name="Coutinho P.M."/>
            <person name="de Vries R.P."/>
            <person name="Dyer P.S."/>
            <person name="Fillinger S."/>
            <person name="Fournier E."/>
            <person name="Gout L."/>
            <person name="Hahn M."/>
            <person name="Kohn L."/>
            <person name="Lapalu N."/>
            <person name="Plummer K.M."/>
            <person name="Pradier J.M."/>
            <person name="Quevillon E."/>
            <person name="Sharon A."/>
            <person name="Simon A."/>
            <person name="ten Have A."/>
            <person name="Tudzynski B."/>
            <person name="Tudzynski P."/>
            <person name="Wincker P."/>
            <person name="Andrew M."/>
            <person name="Anthouard V."/>
            <person name="Beever R.E."/>
            <person name="Beffa R."/>
            <person name="Benoit I."/>
            <person name="Bouzid O."/>
            <person name="Brault B."/>
            <person name="Chen Z."/>
            <person name="Choquer M."/>
            <person name="Collemare J."/>
            <person name="Cotton P."/>
            <person name="Danchin E.G."/>
            <person name="Da Silva C."/>
            <person name="Gautier A."/>
            <person name="Giraud C."/>
            <person name="Giraud T."/>
            <person name="Gonzalez C."/>
            <person name="Grossetete S."/>
            <person name="Guldener U."/>
            <person name="Henrissat B."/>
            <person name="Howlett B.J."/>
            <person name="Kodira C."/>
            <person name="Kretschmer M."/>
            <person name="Lappartient A."/>
            <person name="Leroch M."/>
            <person name="Levis C."/>
            <person name="Mauceli E."/>
            <person name="Neuveglise C."/>
            <person name="Oeser B."/>
            <person name="Pearson M."/>
            <person name="Poulain J."/>
            <person name="Poussereau N."/>
            <person name="Quesneville H."/>
            <person name="Rascle C."/>
            <person name="Schumacher J."/>
            <person name="Segurens B."/>
            <person name="Sexton A."/>
            <person name="Silva E."/>
            <person name="Sirven C."/>
            <person name="Soanes D.M."/>
            <person name="Talbot N.J."/>
            <person name="Templeton M."/>
            <person name="Yandava C."/>
            <person name="Yarden O."/>
            <person name="Zeng Q."/>
            <person name="Rollins J.A."/>
            <person name="Lebrun M.H."/>
            <person name="Dickman M."/>
        </authorList>
    </citation>
    <scope>NUCLEOTIDE SEQUENCE [LARGE SCALE GENOMIC DNA]</scope>
    <source>
        <strain evidence="5 6">B05.10</strain>
    </source>
</reference>
<dbReference type="GO" id="GO:0001228">
    <property type="term" value="F:DNA-binding transcription activator activity, RNA polymerase II-specific"/>
    <property type="evidence" value="ECO:0007669"/>
    <property type="project" value="TreeGrafter"/>
</dbReference>
<accession>A0A384J604</accession>
<feature type="region of interest" description="Disordered" evidence="2">
    <location>
        <begin position="39"/>
        <end position="91"/>
    </location>
</feature>
<dbReference type="Gene3D" id="4.10.240.10">
    <property type="entry name" value="Zn(2)-C6 fungal-type DNA-binding domain"/>
    <property type="match status" value="1"/>
</dbReference>
<evidence type="ECO:0000256" key="2">
    <source>
        <dbReference type="SAM" id="MobiDB-lite"/>
    </source>
</evidence>
<protein>
    <recommendedName>
        <fullName evidence="4">Zn(2)-C6 fungal-type domain-containing protein</fullName>
    </recommendedName>
</protein>
<feature type="compositionally biased region" description="Pro residues" evidence="2">
    <location>
        <begin position="81"/>
        <end position="91"/>
    </location>
</feature>
<dbReference type="GO" id="GO:0008270">
    <property type="term" value="F:zinc ion binding"/>
    <property type="evidence" value="ECO:0007669"/>
    <property type="project" value="InterPro"/>
</dbReference>
<keyword evidence="3" id="KW-0472">Membrane</keyword>
<reference evidence="5 6" key="2">
    <citation type="journal article" date="2012" name="Eukaryot. Cell">
        <title>Genome update of Botrytis cinerea strains B05.10 and T4.</title>
        <authorList>
            <person name="Staats M."/>
            <person name="van Kan J.A."/>
        </authorList>
    </citation>
    <scope>NUCLEOTIDE SEQUENCE [LARGE SCALE GENOMIC DNA]</scope>
    <source>
        <strain evidence="5 6">B05.10</strain>
    </source>
</reference>
<dbReference type="PANTHER" id="PTHR47784">
    <property type="entry name" value="STEROL UPTAKE CONTROL PROTEIN 2"/>
    <property type="match status" value="1"/>
</dbReference>
<dbReference type="Pfam" id="PF11951">
    <property type="entry name" value="Fungal_trans_2"/>
    <property type="match status" value="1"/>
</dbReference>
<dbReference type="InterPro" id="IPR021858">
    <property type="entry name" value="Fun_TF"/>
</dbReference>
<keyword evidence="3" id="KW-0812">Transmembrane</keyword>
<feature type="domain" description="Zn(2)-C6 fungal-type" evidence="4">
    <location>
        <begin position="12"/>
        <end position="42"/>
    </location>
</feature>
<dbReference type="PROSITE" id="PS50048">
    <property type="entry name" value="ZN2_CY6_FUNGAL_2"/>
    <property type="match status" value="1"/>
</dbReference>
<dbReference type="KEGG" id="bfu:BCIN_01g07030"/>
<feature type="transmembrane region" description="Helical" evidence="3">
    <location>
        <begin position="129"/>
        <end position="148"/>
    </location>
</feature>
<name>A0A384J604_BOTFB</name>
<dbReference type="InterPro" id="IPR053157">
    <property type="entry name" value="Sterol_Uptake_Regulator"/>
</dbReference>
<evidence type="ECO:0000313" key="5">
    <source>
        <dbReference type="EMBL" id="ATZ46025.1"/>
    </source>
</evidence>
<dbReference type="SUPFAM" id="SSF57701">
    <property type="entry name" value="Zn2/Cys6 DNA-binding domain"/>
    <property type="match status" value="1"/>
</dbReference>
<dbReference type="Pfam" id="PF00172">
    <property type="entry name" value="Zn_clus"/>
    <property type="match status" value="1"/>
</dbReference>
<dbReference type="EMBL" id="CP009805">
    <property type="protein sequence ID" value="ATZ46025.1"/>
    <property type="molecule type" value="Genomic_DNA"/>
</dbReference>
<dbReference type="VEuPathDB" id="FungiDB:Bcin01g07030"/>
<dbReference type="Proteomes" id="UP000001798">
    <property type="component" value="Chromosome 1"/>
</dbReference>
<dbReference type="GeneID" id="36393837"/>
<dbReference type="InterPro" id="IPR036864">
    <property type="entry name" value="Zn2-C6_fun-type_DNA-bd_sf"/>
</dbReference>
<dbReference type="CDD" id="cd00067">
    <property type="entry name" value="GAL4"/>
    <property type="match status" value="1"/>
</dbReference>
<evidence type="ECO:0000256" key="3">
    <source>
        <dbReference type="SAM" id="Phobius"/>
    </source>
</evidence>
<dbReference type="SMART" id="SM00066">
    <property type="entry name" value="GAL4"/>
    <property type="match status" value="1"/>
</dbReference>
<dbReference type="PROSITE" id="PS00463">
    <property type="entry name" value="ZN2_CY6_FUNGAL_1"/>
    <property type="match status" value="1"/>
</dbReference>
<evidence type="ECO:0000259" key="4">
    <source>
        <dbReference type="PROSITE" id="PS50048"/>
    </source>
</evidence>
<evidence type="ECO:0000256" key="1">
    <source>
        <dbReference type="ARBA" id="ARBA00023242"/>
    </source>
</evidence>
<organism evidence="5 6">
    <name type="scientific">Botryotinia fuckeliana (strain B05.10)</name>
    <name type="common">Noble rot fungus</name>
    <name type="synonym">Botrytis cinerea</name>
    <dbReference type="NCBI Taxonomy" id="332648"/>
    <lineage>
        <taxon>Eukaryota</taxon>
        <taxon>Fungi</taxon>
        <taxon>Dikarya</taxon>
        <taxon>Ascomycota</taxon>
        <taxon>Pezizomycotina</taxon>
        <taxon>Leotiomycetes</taxon>
        <taxon>Helotiales</taxon>
        <taxon>Sclerotiniaceae</taxon>
        <taxon>Botrytis</taxon>
    </lineage>
</organism>
<dbReference type="OrthoDB" id="4937900at2759"/>
<keyword evidence="1" id="KW-0539">Nucleus</keyword>
<evidence type="ECO:0000313" key="6">
    <source>
        <dbReference type="Proteomes" id="UP000001798"/>
    </source>
</evidence>
<dbReference type="InterPro" id="IPR001138">
    <property type="entry name" value="Zn2Cys6_DnaBD"/>
</dbReference>
<feature type="compositionally biased region" description="Polar residues" evidence="2">
    <location>
        <begin position="44"/>
        <end position="74"/>
    </location>
</feature>
<keyword evidence="3" id="KW-1133">Transmembrane helix</keyword>
<keyword evidence="6" id="KW-1185">Reference proteome</keyword>
<proteinExistence type="predicted"/>
<sequence length="393" mass="44899">MNRRSHRKSRKGCLQCKSRHIKCDETHPECVNCKTASHKCSYKTPASTNTSKVTTPESAFTNSPTPTFQSDPQTPQGPSLQPEPPSLPPSLPQSYVNFTHLELFQHFYNDQNFLWDGQFRGHKSKIIKYAYAAPFLMYELLACSALHLSTIRPDQFQFYRDESSVLQEQSMKMFNESVQEVHDDNLIPAFMYSGVLGLHFFADTFSMPGSDLNQFIDKLVQAIKLMRGVRVCFTGWWDVLLQSEIRDIIQYGDGGMEHTDDFVEHLLVLQAKLPEIPGVEEAELEVLLEAVRQLKWVYVSSLFNIQNGTPSPGMVTSWPITLPVEFADLIDQRKPGSLIVLAQFSVILHVCRDFWAVGNAGKFLFTVVETYLGRDWQSWLEWPRSKVFESESV</sequence>
<gene>
    <name evidence="5" type="ORF">BCIN_01g07030</name>
</gene>
<reference evidence="5 6" key="3">
    <citation type="journal article" date="2017" name="Mol. Plant Pathol.">
        <title>A gapless genome sequence of the fungus Botrytis cinerea.</title>
        <authorList>
            <person name="Van Kan J.A."/>
            <person name="Stassen J.H."/>
            <person name="Mosbach A."/>
            <person name="Van Der Lee T.A."/>
            <person name="Faino L."/>
            <person name="Farmer A.D."/>
            <person name="Papasotiriou D.G."/>
            <person name="Zhou S."/>
            <person name="Seidl M.F."/>
            <person name="Cottam E."/>
            <person name="Edel D."/>
            <person name="Hahn M."/>
            <person name="Schwartz D.C."/>
            <person name="Dietrich R.A."/>
            <person name="Widdison S."/>
            <person name="Scalliet G."/>
        </authorList>
    </citation>
    <scope>NUCLEOTIDE SEQUENCE [LARGE SCALE GENOMIC DNA]</scope>
    <source>
        <strain evidence="5 6">B05.10</strain>
    </source>
</reference>
<dbReference type="PANTHER" id="PTHR47784:SF4">
    <property type="entry name" value="ZN(II)2CYS6 TRANSCRIPTION FACTOR (EUROFUNG)"/>
    <property type="match status" value="1"/>
</dbReference>
<dbReference type="AlphaFoldDB" id="A0A384J604"/>